<dbReference type="Pfam" id="PF00106">
    <property type="entry name" value="adh_short"/>
    <property type="match status" value="1"/>
</dbReference>
<evidence type="ECO:0008006" key="6">
    <source>
        <dbReference type="Google" id="ProtNLM"/>
    </source>
</evidence>
<dbReference type="PANTHER" id="PTHR43115:SF4">
    <property type="entry name" value="DEHYDROGENASE_REDUCTASE SDR FAMILY MEMBER 11"/>
    <property type="match status" value="1"/>
</dbReference>
<proteinExistence type="inferred from homology"/>
<evidence type="ECO:0000313" key="4">
    <source>
        <dbReference type="EMBL" id="KAG5667398.1"/>
    </source>
</evidence>
<dbReference type="EMBL" id="JADBJN010000004">
    <property type="protein sequence ID" value="KAG5667398.1"/>
    <property type="molecule type" value="Genomic_DNA"/>
</dbReference>
<dbReference type="FunFam" id="3.40.50.720:FF:000047">
    <property type="entry name" value="NADP-dependent L-serine/L-allo-threonine dehydrogenase"/>
    <property type="match status" value="1"/>
</dbReference>
<accession>A0A9J6BCV7</accession>
<dbReference type="PANTHER" id="PTHR43115">
    <property type="entry name" value="DEHYDROGENASE/REDUCTASE SDR FAMILY MEMBER 11"/>
    <property type="match status" value="1"/>
</dbReference>
<dbReference type="InterPro" id="IPR002347">
    <property type="entry name" value="SDR_fam"/>
</dbReference>
<organism evidence="4 5">
    <name type="scientific">Polypedilum vanderplanki</name>
    <name type="common">Sleeping chironomid midge</name>
    <dbReference type="NCBI Taxonomy" id="319348"/>
    <lineage>
        <taxon>Eukaryota</taxon>
        <taxon>Metazoa</taxon>
        <taxon>Ecdysozoa</taxon>
        <taxon>Arthropoda</taxon>
        <taxon>Hexapoda</taxon>
        <taxon>Insecta</taxon>
        <taxon>Pterygota</taxon>
        <taxon>Neoptera</taxon>
        <taxon>Endopterygota</taxon>
        <taxon>Diptera</taxon>
        <taxon>Nematocera</taxon>
        <taxon>Chironomoidea</taxon>
        <taxon>Chironomidae</taxon>
        <taxon>Chironominae</taxon>
        <taxon>Polypedilum</taxon>
        <taxon>Polypedilum</taxon>
    </lineage>
</organism>
<gene>
    <name evidence="4" type="ORF">PVAND_015379</name>
</gene>
<dbReference type="PRINTS" id="PR00081">
    <property type="entry name" value="GDHRDH"/>
</dbReference>
<evidence type="ECO:0000313" key="5">
    <source>
        <dbReference type="Proteomes" id="UP001107558"/>
    </source>
</evidence>
<dbReference type="Proteomes" id="UP001107558">
    <property type="component" value="Chromosome 4"/>
</dbReference>
<comment type="similarity">
    <text evidence="1 3">Belongs to the short-chain dehydrogenases/reductases (SDR) family.</text>
</comment>
<dbReference type="Gene3D" id="3.40.50.720">
    <property type="entry name" value="NAD(P)-binding Rossmann-like Domain"/>
    <property type="match status" value="1"/>
</dbReference>
<dbReference type="SUPFAM" id="SSF51735">
    <property type="entry name" value="NAD(P)-binding Rossmann-fold domains"/>
    <property type="match status" value="1"/>
</dbReference>
<dbReference type="InterPro" id="IPR036291">
    <property type="entry name" value="NAD(P)-bd_dom_sf"/>
</dbReference>
<keyword evidence="5" id="KW-1185">Reference proteome</keyword>
<sequence length="245" mass="27181">MEKWTGKTAVITGGCSGMGAAILSKFTKHGLKVINLDLNVTKNSLKFDENSKVFNRKCDVANLDSIRENFKWIEENFSVVHVLIKNAGIVRNVNVLDENSAEAVSKVIDVNFIGVVHCTREAAKLMKKSDDYCIIVNICSIAGHTVPFPNQLNIYPATKFAVRAFSEIVKQELTVEENDKIRVTNVSPGFVRTNLFNDTGFPEIDVLREKYKAKITEPKNIAEAVCYILSTPVNVNVTELTITGV</sequence>
<evidence type="ECO:0000256" key="3">
    <source>
        <dbReference type="RuleBase" id="RU000363"/>
    </source>
</evidence>
<dbReference type="AlphaFoldDB" id="A0A9J6BCV7"/>
<evidence type="ECO:0000256" key="2">
    <source>
        <dbReference type="ARBA" id="ARBA00023002"/>
    </source>
</evidence>
<name>A0A9J6BCV7_POLVA</name>
<reference evidence="4" key="1">
    <citation type="submission" date="2021-03" db="EMBL/GenBank/DDBJ databases">
        <title>Chromosome level genome of the anhydrobiotic midge Polypedilum vanderplanki.</title>
        <authorList>
            <person name="Yoshida Y."/>
            <person name="Kikawada T."/>
            <person name="Gusev O."/>
        </authorList>
    </citation>
    <scope>NUCLEOTIDE SEQUENCE</scope>
    <source>
        <strain evidence="4">NIAS01</strain>
        <tissue evidence="4">Whole body or cell culture</tissue>
    </source>
</reference>
<keyword evidence="2" id="KW-0560">Oxidoreductase</keyword>
<protein>
    <recommendedName>
        <fullName evidence="6">Farnesol dehydrogenase-like</fullName>
    </recommendedName>
</protein>
<dbReference type="OrthoDB" id="1933717at2759"/>
<evidence type="ECO:0000256" key="1">
    <source>
        <dbReference type="ARBA" id="ARBA00006484"/>
    </source>
</evidence>
<dbReference type="PRINTS" id="PR00080">
    <property type="entry name" value="SDRFAMILY"/>
</dbReference>
<comment type="caution">
    <text evidence="4">The sequence shown here is derived from an EMBL/GenBank/DDBJ whole genome shotgun (WGS) entry which is preliminary data.</text>
</comment>
<dbReference type="GO" id="GO:0016616">
    <property type="term" value="F:oxidoreductase activity, acting on the CH-OH group of donors, NAD or NADP as acceptor"/>
    <property type="evidence" value="ECO:0007669"/>
    <property type="project" value="UniProtKB-ARBA"/>
</dbReference>